<dbReference type="Gene3D" id="3.40.190.10">
    <property type="entry name" value="Periplasmic binding protein-like II"/>
    <property type="match status" value="2"/>
</dbReference>
<gene>
    <name evidence="6" type="ORF">ACCI49_08475</name>
</gene>
<evidence type="ECO:0000256" key="5">
    <source>
        <dbReference type="ARBA" id="ARBA00023136"/>
    </source>
</evidence>
<comment type="subcellular location">
    <subcellularLocation>
        <location evidence="1">Endomembrane system</location>
    </subcellularLocation>
</comment>
<evidence type="ECO:0000256" key="4">
    <source>
        <dbReference type="ARBA" id="ARBA00022519"/>
    </source>
</evidence>
<dbReference type="Pfam" id="PF13379">
    <property type="entry name" value="NMT1_2"/>
    <property type="match status" value="1"/>
</dbReference>
<dbReference type="RefSeq" id="WP_371838528.1">
    <property type="nucleotide sequence ID" value="NZ_JBGMEK010000014.1"/>
</dbReference>
<evidence type="ECO:0000313" key="6">
    <source>
        <dbReference type="EMBL" id="MFA0810956.1"/>
    </source>
</evidence>
<sequence length="354" mass="39555">MLSSLRLEKSSVKLLYLRLTDSAPFIVAKEKGYFHQFGLDVQLQKETSWATLRDKLIGCKADAAAMLSPMPLTLTQTLPNCHERLLTGLILSCNGNAITLSEALFHRLKNYREGETQSEIAAAFKRYLQDNPGSTPVRLATVYPFSSHSLQLRHWLLSAGIHPDREIQLVVLPPEQMLENLHNGVIDGYCVGEPWSTLAAHKGTGVVVTACNTLLPTMPEKVFAVTNSWHQANPATHLALRAALLKACTWLAAREHRCTVAGLLSQKQYLDLPEKLIQLSLSDQMLQRRNSKVIANPGWHLFAHTDNDIGRPSADRARQLLEMCRNFSGTSFQAEEAFCPDLYQQTVDFLVAQR</sequence>
<reference evidence="6 7" key="1">
    <citation type="submission" date="2024-08" db="EMBL/GenBank/DDBJ databases">
        <authorList>
            <person name="Ishaq N."/>
        </authorList>
    </citation>
    <scope>NUCLEOTIDE SEQUENCE [LARGE SCALE GENOMIC DNA]</scope>
    <source>
        <strain evidence="6 7">DSM 18651</strain>
    </source>
</reference>
<comment type="caution">
    <text evidence="6">The sequence shown here is derived from an EMBL/GenBank/DDBJ whole genome shotgun (WGS) entry which is preliminary data.</text>
</comment>
<name>A0ABV4NXY0_9GAMM</name>
<evidence type="ECO:0000256" key="2">
    <source>
        <dbReference type="ARBA" id="ARBA00022448"/>
    </source>
</evidence>
<keyword evidence="3" id="KW-1003">Cell membrane</keyword>
<evidence type="ECO:0000256" key="3">
    <source>
        <dbReference type="ARBA" id="ARBA00022475"/>
    </source>
</evidence>
<evidence type="ECO:0000256" key="1">
    <source>
        <dbReference type="ARBA" id="ARBA00004308"/>
    </source>
</evidence>
<dbReference type="Proteomes" id="UP001569428">
    <property type="component" value="Unassembled WGS sequence"/>
</dbReference>
<keyword evidence="4" id="KW-0997">Cell inner membrane</keyword>
<evidence type="ECO:0000313" key="7">
    <source>
        <dbReference type="Proteomes" id="UP001569428"/>
    </source>
</evidence>
<protein>
    <submittedName>
        <fullName evidence="6">CmpA/NrtA family ABC transporter substrate-binding protein</fullName>
    </submittedName>
</protein>
<dbReference type="CDD" id="cd13553">
    <property type="entry name" value="PBP2_NrtA_CpmA_like"/>
    <property type="match status" value="1"/>
</dbReference>
<keyword evidence="2" id="KW-0813">Transport</keyword>
<keyword evidence="5" id="KW-0472">Membrane</keyword>
<dbReference type="EMBL" id="JBGMEK010000014">
    <property type="protein sequence ID" value="MFA0810956.1"/>
    <property type="molecule type" value="Genomic_DNA"/>
</dbReference>
<accession>A0ABV4NXY0</accession>
<dbReference type="InterPro" id="IPR044527">
    <property type="entry name" value="NrtA/CpmA_ABC-bd_dom"/>
</dbReference>
<proteinExistence type="predicted"/>
<dbReference type="PANTHER" id="PTHR30024:SF43">
    <property type="entry name" value="BLL4572 PROTEIN"/>
    <property type="match status" value="1"/>
</dbReference>
<dbReference type="PANTHER" id="PTHR30024">
    <property type="entry name" value="ALIPHATIC SULFONATES-BINDING PROTEIN-RELATED"/>
    <property type="match status" value="1"/>
</dbReference>
<keyword evidence="7" id="KW-1185">Reference proteome</keyword>
<dbReference type="SUPFAM" id="SSF53850">
    <property type="entry name" value="Periplasmic binding protein-like II"/>
    <property type="match status" value="1"/>
</dbReference>
<organism evidence="6 7">
    <name type="scientific">Microbulbifer epialgicus</name>
    <dbReference type="NCBI Taxonomy" id="393907"/>
    <lineage>
        <taxon>Bacteria</taxon>
        <taxon>Pseudomonadati</taxon>
        <taxon>Pseudomonadota</taxon>
        <taxon>Gammaproteobacteria</taxon>
        <taxon>Cellvibrionales</taxon>
        <taxon>Microbulbiferaceae</taxon>
        <taxon>Microbulbifer</taxon>
    </lineage>
</organism>